<gene>
    <name evidence="2" type="ORF">Zm00014a_009575</name>
</gene>
<evidence type="ECO:0000259" key="1">
    <source>
        <dbReference type="Pfam" id="PF03372"/>
    </source>
</evidence>
<dbReference type="GO" id="GO:0003824">
    <property type="term" value="F:catalytic activity"/>
    <property type="evidence" value="ECO:0007669"/>
    <property type="project" value="InterPro"/>
</dbReference>
<dbReference type="Proteomes" id="UP000251960">
    <property type="component" value="Chromosome 4"/>
</dbReference>
<dbReference type="InterPro" id="IPR005135">
    <property type="entry name" value="Endo/exonuclease/phosphatase"/>
</dbReference>
<protein>
    <recommendedName>
        <fullName evidence="1">Endonuclease/exonuclease/phosphatase domain-containing protein</fullName>
    </recommendedName>
</protein>
<dbReference type="Gene3D" id="3.60.10.10">
    <property type="entry name" value="Endonuclease/exonuclease/phosphatase"/>
    <property type="match status" value="1"/>
</dbReference>
<dbReference type="Pfam" id="PF03372">
    <property type="entry name" value="Exo_endo_phos"/>
    <property type="match status" value="1"/>
</dbReference>
<reference evidence="2" key="1">
    <citation type="journal article" date="2018" name="Nat. Genet.">
        <title>Extensive intraspecific gene order and gene structural variations between Mo17 and other maize genomes.</title>
        <authorList>
            <person name="Sun S."/>
            <person name="Zhou Y."/>
            <person name="Chen J."/>
            <person name="Shi J."/>
            <person name="Zhao H."/>
            <person name="Zhao H."/>
            <person name="Song W."/>
            <person name="Zhang M."/>
            <person name="Cui Y."/>
            <person name="Dong X."/>
            <person name="Liu H."/>
            <person name="Ma X."/>
            <person name="Jiao Y."/>
            <person name="Wang B."/>
            <person name="Wei X."/>
            <person name="Stein J.C."/>
            <person name="Glaubitz J.C."/>
            <person name="Lu F."/>
            <person name="Yu G."/>
            <person name="Liang C."/>
            <person name="Fengler K."/>
            <person name="Li B."/>
            <person name="Rafalski A."/>
            <person name="Schnable P.S."/>
            <person name="Ware D.H."/>
            <person name="Buckler E.S."/>
            <person name="Lai J."/>
        </authorList>
    </citation>
    <scope>NUCLEOTIDE SEQUENCE [LARGE SCALE GENOMIC DNA]</scope>
    <source>
        <tissue evidence="2">Seedling</tissue>
    </source>
</reference>
<proteinExistence type="predicted"/>
<dbReference type="PANTHER" id="PTHR33710:SF72">
    <property type="entry name" value="OS04G0204200 PROTEIN"/>
    <property type="match status" value="1"/>
</dbReference>
<dbReference type="InterPro" id="IPR036691">
    <property type="entry name" value="Endo/exonu/phosph_ase_sf"/>
</dbReference>
<dbReference type="SUPFAM" id="SSF56219">
    <property type="entry name" value="DNase I-like"/>
    <property type="match status" value="1"/>
</dbReference>
<organism evidence="2">
    <name type="scientific">Zea mays</name>
    <name type="common">Maize</name>
    <dbReference type="NCBI Taxonomy" id="4577"/>
    <lineage>
        <taxon>Eukaryota</taxon>
        <taxon>Viridiplantae</taxon>
        <taxon>Streptophyta</taxon>
        <taxon>Embryophyta</taxon>
        <taxon>Tracheophyta</taxon>
        <taxon>Spermatophyta</taxon>
        <taxon>Magnoliopsida</taxon>
        <taxon>Liliopsida</taxon>
        <taxon>Poales</taxon>
        <taxon>Poaceae</taxon>
        <taxon>PACMAD clade</taxon>
        <taxon>Panicoideae</taxon>
        <taxon>Andropogonodae</taxon>
        <taxon>Andropogoneae</taxon>
        <taxon>Tripsacinae</taxon>
        <taxon>Zea</taxon>
    </lineage>
</organism>
<sequence>MIRILVIHKESGFIWNFINVYGAAQNDQKHKFLSELSAFCSKCSHPMLIGGDFNILRNESDKNKPSGTNRWSSLFNSIIDVHDLIELELSGRLYTSSNNRNPPTYEKLDRFLVSPEWDLHYNNVNVSSLSRSFLIMCLRVSKLILLPL</sequence>
<evidence type="ECO:0000313" key="2">
    <source>
        <dbReference type="EMBL" id="PWZ27065.1"/>
    </source>
</evidence>
<name>A0A3L6F1T8_MAIZE</name>
<dbReference type="PANTHER" id="PTHR33710">
    <property type="entry name" value="BNAC02G09200D PROTEIN"/>
    <property type="match status" value="1"/>
</dbReference>
<dbReference type="AlphaFoldDB" id="A0A3L6F1T8"/>
<dbReference type="EMBL" id="NCVQ01000005">
    <property type="protein sequence ID" value="PWZ27065.1"/>
    <property type="molecule type" value="Genomic_DNA"/>
</dbReference>
<feature type="domain" description="Endonuclease/exonuclease/phosphatase" evidence="1">
    <location>
        <begin position="16"/>
        <end position="120"/>
    </location>
</feature>
<accession>A0A3L6F1T8</accession>
<comment type="caution">
    <text evidence="2">The sequence shown here is derived from an EMBL/GenBank/DDBJ whole genome shotgun (WGS) entry which is preliminary data.</text>
</comment>